<gene>
    <name evidence="1" type="ORF">LCGC14_1670640</name>
</gene>
<reference evidence="1" key="1">
    <citation type="journal article" date="2015" name="Nature">
        <title>Complex archaea that bridge the gap between prokaryotes and eukaryotes.</title>
        <authorList>
            <person name="Spang A."/>
            <person name="Saw J.H."/>
            <person name="Jorgensen S.L."/>
            <person name="Zaremba-Niedzwiedzka K."/>
            <person name="Martijn J."/>
            <person name="Lind A.E."/>
            <person name="van Eijk R."/>
            <person name="Schleper C."/>
            <person name="Guy L."/>
            <person name="Ettema T.J."/>
        </authorList>
    </citation>
    <scope>NUCLEOTIDE SEQUENCE</scope>
</reference>
<dbReference type="AlphaFoldDB" id="A0A0F9IE03"/>
<evidence type="ECO:0000313" key="1">
    <source>
        <dbReference type="EMBL" id="KKM17944.1"/>
    </source>
</evidence>
<protein>
    <submittedName>
        <fullName evidence="1">Uncharacterized protein</fullName>
    </submittedName>
</protein>
<comment type="caution">
    <text evidence="1">The sequence shown here is derived from an EMBL/GenBank/DDBJ whole genome shotgun (WGS) entry which is preliminary data.</text>
</comment>
<proteinExistence type="predicted"/>
<accession>A0A0F9IE03</accession>
<sequence>MEKKEYIAIKVSNVSFQYSLVSNENLILFSLK</sequence>
<dbReference type="EMBL" id="LAZR01014335">
    <property type="protein sequence ID" value="KKM17944.1"/>
    <property type="molecule type" value="Genomic_DNA"/>
</dbReference>
<feature type="non-terminal residue" evidence="1">
    <location>
        <position position="32"/>
    </location>
</feature>
<name>A0A0F9IE03_9ZZZZ</name>
<organism evidence="1">
    <name type="scientific">marine sediment metagenome</name>
    <dbReference type="NCBI Taxonomy" id="412755"/>
    <lineage>
        <taxon>unclassified sequences</taxon>
        <taxon>metagenomes</taxon>
        <taxon>ecological metagenomes</taxon>
    </lineage>
</organism>